<comment type="caution">
    <text evidence="3">The sequence shown here is derived from an EMBL/GenBank/DDBJ whole genome shotgun (WGS) entry which is preliminary data.</text>
</comment>
<name>A0A931CEX7_9ACTN</name>
<gene>
    <name evidence="3" type="ORF">I4J89_31300</name>
</gene>
<feature type="active site" evidence="1">
    <location>
        <position position="36"/>
    </location>
</feature>
<accession>A0A931CEX7</accession>
<dbReference type="InterPro" id="IPR027417">
    <property type="entry name" value="P-loop_NTPase"/>
</dbReference>
<evidence type="ECO:0000313" key="4">
    <source>
        <dbReference type="Proteomes" id="UP000598146"/>
    </source>
</evidence>
<dbReference type="GO" id="GO:0005524">
    <property type="term" value="F:ATP binding"/>
    <property type="evidence" value="ECO:0007669"/>
    <property type="project" value="InterPro"/>
</dbReference>
<dbReference type="Proteomes" id="UP000598146">
    <property type="component" value="Unassembled WGS sequence"/>
</dbReference>
<reference evidence="3" key="1">
    <citation type="submission" date="2020-11" db="EMBL/GenBank/DDBJ databases">
        <title>Isolation and identification of active actinomycetes.</title>
        <authorList>
            <person name="Sun X."/>
        </authorList>
    </citation>
    <scope>NUCLEOTIDE SEQUENCE</scope>
    <source>
        <strain evidence="3">NEAU-A11</strain>
    </source>
</reference>
<feature type="binding site" evidence="2">
    <location>
        <begin position="9"/>
        <end position="16"/>
    </location>
    <ligand>
        <name>ATP</name>
        <dbReference type="ChEBI" id="CHEBI:30616"/>
    </ligand>
</feature>
<evidence type="ECO:0000313" key="3">
    <source>
        <dbReference type="EMBL" id="MBG0565943.1"/>
    </source>
</evidence>
<dbReference type="EMBL" id="JADQTO010000017">
    <property type="protein sequence ID" value="MBG0565943.1"/>
    <property type="molecule type" value="Genomic_DNA"/>
</dbReference>
<dbReference type="GO" id="GO:0016740">
    <property type="term" value="F:transferase activity"/>
    <property type="evidence" value="ECO:0007669"/>
    <property type="project" value="InterPro"/>
</dbReference>
<dbReference type="AlphaFoldDB" id="A0A931CEX7"/>
<dbReference type="PIRSF" id="PIRSF007531">
    <property type="entry name" value="CPT"/>
    <property type="match status" value="1"/>
</dbReference>
<dbReference type="InterPro" id="IPR012853">
    <property type="entry name" value="CPT"/>
</dbReference>
<organism evidence="3 4">
    <name type="scientific">Actinoplanes aureus</name>
    <dbReference type="NCBI Taxonomy" id="2792083"/>
    <lineage>
        <taxon>Bacteria</taxon>
        <taxon>Bacillati</taxon>
        <taxon>Actinomycetota</taxon>
        <taxon>Actinomycetes</taxon>
        <taxon>Micromonosporales</taxon>
        <taxon>Micromonosporaceae</taxon>
        <taxon>Actinoplanes</taxon>
    </lineage>
</organism>
<proteinExistence type="predicted"/>
<evidence type="ECO:0000256" key="1">
    <source>
        <dbReference type="PIRSR" id="PIRSR007531-1"/>
    </source>
</evidence>
<dbReference type="SUPFAM" id="SSF52540">
    <property type="entry name" value="P-loop containing nucleoside triphosphate hydrolases"/>
    <property type="match status" value="1"/>
</dbReference>
<dbReference type="Pfam" id="PF07931">
    <property type="entry name" value="CPT"/>
    <property type="match status" value="1"/>
</dbReference>
<dbReference type="Gene3D" id="3.40.50.300">
    <property type="entry name" value="P-loop containing nucleotide triphosphate hydrolases"/>
    <property type="match status" value="1"/>
</dbReference>
<evidence type="ECO:0000256" key="2">
    <source>
        <dbReference type="PIRSR" id="PIRSR007531-2"/>
    </source>
</evidence>
<dbReference type="RefSeq" id="WP_196417708.1">
    <property type="nucleotide sequence ID" value="NZ_JADQTO010000017.1"/>
</dbReference>
<sequence length="187" mass="20408">MPPVVFLNGASSAGKTSIGAALQKAADQPFLLLGLDTLFAMVPPRWAGGPRGELRHLGFAYDELPADDGHPMVRITYGPAGWRMMAGFHRAVAELVRAGNPVVVDEMLLDGRVRDDWRAVLAPWQPCYVGVYCADAELARREQTRRNPPGLARWSARHAHHGMRYDLTVDTTATDPQAAATQILNAL</sequence>
<keyword evidence="4" id="KW-1185">Reference proteome</keyword>
<protein>
    <submittedName>
        <fullName evidence="3">AAA family ATPase</fullName>
    </submittedName>
</protein>